<dbReference type="EMBL" id="JACHJB010000003">
    <property type="protein sequence ID" value="MBB6351053.1"/>
    <property type="molecule type" value="Genomic_DNA"/>
</dbReference>
<organism evidence="1 2">
    <name type="scientific">Nonomuraea muscovyensis</name>
    <dbReference type="NCBI Taxonomy" id="1124761"/>
    <lineage>
        <taxon>Bacteria</taxon>
        <taxon>Bacillati</taxon>
        <taxon>Actinomycetota</taxon>
        <taxon>Actinomycetes</taxon>
        <taxon>Streptosporangiales</taxon>
        <taxon>Streptosporangiaceae</taxon>
        <taxon>Nonomuraea</taxon>
    </lineage>
</organism>
<keyword evidence="2" id="KW-1185">Reference proteome</keyword>
<protein>
    <recommendedName>
        <fullName evidence="3">Response regulator transcription factor</fullName>
    </recommendedName>
</protein>
<sequence length="45" mass="5015">MRVLVVEDEEEPADAIARGLRPHAIENVSGRGYRLCATARHPDSR</sequence>
<proteinExistence type="predicted"/>
<evidence type="ECO:0000313" key="1">
    <source>
        <dbReference type="EMBL" id="MBB6351053.1"/>
    </source>
</evidence>
<reference evidence="1 2" key="1">
    <citation type="submission" date="2020-08" db="EMBL/GenBank/DDBJ databases">
        <title>Sequencing the genomes of 1000 actinobacteria strains.</title>
        <authorList>
            <person name="Klenk H.-P."/>
        </authorList>
    </citation>
    <scope>NUCLEOTIDE SEQUENCE [LARGE SCALE GENOMIC DNA]</scope>
    <source>
        <strain evidence="1 2">DSM 45913</strain>
    </source>
</reference>
<gene>
    <name evidence="1" type="ORF">FHU36_007625</name>
</gene>
<dbReference type="Proteomes" id="UP000583800">
    <property type="component" value="Unassembled WGS sequence"/>
</dbReference>
<evidence type="ECO:0000313" key="2">
    <source>
        <dbReference type="Proteomes" id="UP000583800"/>
    </source>
</evidence>
<dbReference type="AlphaFoldDB" id="A0A7X0CAF1"/>
<dbReference type="RefSeq" id="WP_185088742.1">
    <property type="nucleotide sequence ID" value="NZ_JACHJB010000003.1"/>
</dbReference>
<comment type="caution">
    <text evidence="1">The sequence shown here is derived from an EMBL/GenBank/DDBJ whole genome shotgun (WGS) entry which is preliminary data.</text>
</comment>
<accession>A0A7X0CAF1</accession>
<name>A0A7X0CAF1_9ACTN</name>
<evidence type="ECO:0008006" key="3">
    <source>
        <dbReference type="Google" id="ProtNLM"/>
    </source>
</evidence>